<dbReference type="SUPFAM" id="SSF52833">
    <property type="entry name" value="Thioredoxin-like"/>
    <property type="match status" value="1"/>
</dbReference>
<evidence type="ECO:0000256" key="1">
    <source>
        <dbReference type="ARBA" id="ARBA00002963"/>
    </source>
</evidence>
<dbReference type="Proteomes" id="UP001497453">
    <property type="component" value="Chromosome 8"/>
</dbReference>
<keyword evidence="5" id="KW-0560">Oxidoreductase</keyword>
<keyword evidence="9" id="KW-1185">Reference proteome</keyword>
<accession>A0ABP1E5N6</accession>
<keyword evidence="4" id="KW-0809">Transit peptide</keyword>
<dbReference type="Gene3D" id="3.40.30.10">
    <property type="entry name" value="Glutaredoxin"/>
    <property type="match status" value="1"/>
</dbReference>
<protein>
    <recommendedName>
        <fullName evidence="10">Thioredoxin-like protein</fullName>
    </recommendedName>
</protein>
<evidence type="ECO:0000256" key="2">
    <source>
        <dbReference type="ARBA" id="ARBA00004173"/>
    </source>
</evidence>
<dbReference type="Pfam" id="PF07955">
    <property type="entry name" value="DUF1687"/>
    <property type="match status" value="1"/>
</dbReference>
<evidence type="ECO:0000256" key="6">
    <source>
        <dbReference type="ARBA" id="ARBA00023128"/>
    </source>
</evidence>
<comment type="similarity">
    <text evidence="3">Belongs to the FMP46 family.</text>
</comment>
<dbReference type="InterPro" id="IPR036249">
    <property type="entry name" value="Thioredoxin-like_sf"/>
</dbReference>
<feature type="region of interest" description="Disordered" evidence="7">
    <location>
        <begin position="143"/>
        <end position="162"/>
    </location>
</feature>
<evidence type="ECO:0000256" key="3">
    <source>
        <dbReference type="ARBA" id="ARBA00009734"/>
    </source>
</evidence>
<comment type="subcellular location">
    <subcellularLocation>
        <location evidence="2">Mitochondrion</location>
    </subcellularLocation>
</comment>
<sequence>MFSAFKRAIPQVSIFHNPASPPSQAALRLLNSALSSPYPASSGKPLVFNLEVVENKPPTSDQLRVILSYVHPESTPTPESPEVFLSSHPASDVRPNNLQDVVNLAQTNKNILKWPIVVDWDDGKAAVGDVEGVKSILEQLRKKRDGEAKEADVEHKPKGWFS</sequence>
<keyword evidence="6" id="KW-0496">Mitochondrion</keyword>
<evidence type="ECO:0008006" key="10">
    <source>
        <dbReference type="Google" id="ProtNLM"/>
    </source>
</evidence>
<dbReference type="EMBL" id="OZ037951">
    <property type="protein sequence ID" value="CAL1714728.1"/>
    <property type="molecule type" value="Genomic_DNA"/>
</dbReference>
<feature type="compositionally biased region" description="Basic and acidic residues" evidence="7">
    <location>
        <begin position="144"/>
        <end position="162"/>
    </location>
</feature>
<name>A0ABP1E5N6_9APHY</name>
<proteinExistence type="inferred from homology"/>
<evidence type="ECO:0000313" key="8">
    <source>
        <dbReference type="EMBL" id="CAL1714728.1"/>
    </source>
</evidence>
<evidence type="ECO:0000313" key="9">
    <source>
        <dbReference type="Proteomes" id="UP001497453"/>
    </source>
</evidence>
<gene>
    <name evidence="8" type="ORF">GFSPODELE1_LOCUS9899</name>
</gene>
<organism evidence="8 9">
    <name type="scientific">Somion occarium</name>
    <dbReference type="NCBI Taxonomy" id="3059160"/>
    <lineage>
        <taxon>Eukaryota</taxon>
        <taxon>Fungi</taxon>
        <taxon>Dikarya</taxon>
        <taxon>Basidiomycota</taxon>
        <taxon>Agaricomycotina</taxon>
        <taxon>Agaricomycetes</taxon>
        <taxon>Polyporales</taxon>
        <taxon>Cerrenaceae</taxon>
        <taxon>Somion</taxon>
    </lineage>
</organism>
<evidence type="ECO:0000256" key="4">
    <source>
        <dbReference type="ARBA" id="ARBA00022946"/>
    </source>
</evidence>
<evidence type="ECO:0000256" key="7">
    <source>
        <dbReference type="SAM" id="MobiDB-lite"/>
    </source>
</evidence>
<dbReference type="PANTHER" id="PTHR28071:SF1">
    <property type="entry name" value="REDOX PROTEIN FMP46, MITOCHONDRIAL-RELATED"/>
    <property type="match status" value="1"/>
</dbReference>
<comment type="function">
    <text evidence="1">Putative mitochondrial redox protein which could be involved in the reduction of small toxic molecules.</text>
</comment>
<dbReference type="PANTHER" id="PTHR28071">
    <property type="entry name" value="REDOX PROTEIN FMP46, MITOCHONDRIAL-RELATED"/>
    <property type="match status" value="1"/>
</dbReference>
<evidence type="ECO:0000256" key="5">
    <source>
        <dbReference type="ARBA" id="ARBA00023002"/>
    </source>
</evidence>
<reference evidence="9" key="1">
    <citation type="submission" date="2024-04" db="EMBL/GenBank/DDBJ databases">
        <authorList>
            <person name="Shaw F."/>
            <person name="Minotto A."/>
        </authorList>
    </citation>
    <scope>NUCLEOTIDE SEQUENCE [LARGE SCALE GENOMIC DNA]</scope>
</reference>
<dbReference type="InterPro" id="IPR012882">
    <property type="entry name" value="Fmp46"/>
</dbReference>